<name>A0A9J6FT51_HAELO</name>
<evidence type="ECO:0000256" key="7">
    <source>
        <dbReference type="SAM" id="Phobius"/>
    </source>
</evidence>
<keyword evidence="7" id="KW-1133">Transmembrane helix</keyword>
<feature type="region of interest" description="Disordered" evidence="6">
    <location>
        <begin position="136"/>
        <end position="220"/>
    </location>
</feature>
<dbReference type="PANTHER" id="PTHR10527">
    <property type="entry name" value="IMPORTIN BETA"/>
    <property type="match status" value="1"/>
</dbReference>
<protein>
    <recommendedName>
        <fullName evidence="10">HEAT repeat-containing protein</fullName>
    </recommendedName>
</protein>
<evidence type="ECO:0000256" key="5">
    <source>
        <dbReference type="ARBA" id="ARBA00022927"/>
    </source>
</evidence>
<dbReference type="InterPro" id="IPR011989">
    <property type="entry name" value="ARM-like"/>
</dbReference>
<keyword evidence="5" id="KW-0653">Protein transport</keyword>
<keyword evidence="7" id="KW-0472">Membrane</keyword>
<dbReference type="Proteomes" id="UP000821853">
    <property type="component" value="Unassembled WGS sequence"/>
</dbReference>
<comment type="subcellular location">
    <subcellularLocation>
        <location evidence="1">Cytoplasm</location>
    </subcellularLocation>
</comment>
<keyword evidence="3" id="KW-0963">Cytoplasm</keyword>
<keyword evidence="7" id="KW-0812">Transmembrane</keyword>
<organism evidence="8 9">
    <name type="scientific">Haemaphysalis longicornis</name>
    <name type="common">Bush tick</name>
    <dbReference type="NCBI Taxonomy" id="44386"/>
    <lineage>
        <taxon>Eukaryota</taxon>
        <taxon>Metazoa</taxon>
        <taxon>Ecdysozoa</taxon>
        <taxon>Arthropoda</taxon>
        <taxon>Chelicerata</taxon>
        <taxon>Arachnida</taxon>
        <taxon>Acari</taxon>
        <taxon>Parasitiformes</taxon>
        <taxon>Ixodida</taxon>
        <taxon>Ixodoidea</taxon>
        <taxon>Ixodidae</taxon>
        <taxon>Haemaphysalinae</taxon>
        <taxon>Haemaphysalis</taxon>
    </lineage>
</organism>
<feature type="transmembrane region" description="Helical" evidence="7">
    <location>
        <begin position="1165"/>
        <end position="1188"/>
    </location>
</feature>
<reference evidence="8 9" key="1">
    <citation type="journal article" date="2020" name="Cell">
        <title>Large-Scale Comparative Analyses of Tick Genomes Elucidate Their Genetic Diversity and Vector Capacities.</title>
        <authorList>
            <consortium name="Tick Genome and Microbiome Consortium (TIGMIC)"/>
            <person name="Jia N."/>
            <person name="Wang J."/>
            <person name="Shi W."/>
            <person name="Du L."/>
            <person name="Sun Y."/>
            <person name="Zhan W."/>
            <person name="Jiang J.F."/>
            <person name="Wang Q."/>
            <person name="Zhang B."/>
            <person name="Ji P."/>
            <person name="Bell-Sakyi L."/>
            <person name="Cui X.M."/>
            <person name="Yuan T.T."/>
            <person name="Jiang B.G."/>
            <person name="Yang W.F."/>
            <person name="Lam T.T."/>
            <person name="Chang Q.C."/>
            <person name="Ding S.J."/>
            <person name="Wang X.J."/>
            <person name="Zhu J.G."/>
            <person name="Ruan X.D."/>
            <person name="Zhao L."/>
            <person name="Wei J.T."/>
            <person name="Ye R.Z."/>
            <person name="Que T.C."/>
            <person name="Du C.H."/>
            <person name="Zhou Y.H."/>
            <person name="Cheng J.X."/>
            <person name="Dai P.F."/>
            <person name="Guo W.B."/>
            <person name="Han X.H."/>
            <person name="Huang E.J."/>
            <person name="Li L.F."/>
            <person name="Wei W."/>
            <person name="Gao Y.C."/>
            <person name="Liu J.Z."/>
            <person name="Shao H.Z."/>
            <person name="Wang X."/>
            <person name="Wang C.C."/>
            <person name="Yang T.C."/>
            <person name="Huo Q.B."/>
            <person name="Li W."/>
            <person name="Chen H.Y."/>
            <person name="Chen S.E."/>
            <person name="Zhou L.G."/>
            <person name="Ni X.B."/>
            <person name="Tian J.H."/>
            <person name="Sheng Y."/>
            <person name="Liu T."/>
            <person name="Pan Y.S."/>
            <person name="Xia L.Y."/>
            <person name="Li J."/>
            <person name="Zhao F."/>
            <person name="Cao W.C."/>
        </authorList>
    </citation>
    <scope>NUCLEOTIDE SEQUENCE [LARGE SCALE GENOMIC DNA]</scope>
    <source>
        <strain evidence="8">HaeL-2018</strain>
    </source>
</reference>
<feature type="compositionally biased region" description="Acidic residues" evidence="6">
    <location>
        <begin position="1"/>
        <end position="12"/>
    </location>
</feature>
<accession>A0A9J6FT51</accession>
<dbReference type="GO" id="GO:0005737">
    <property type="term" value="C:cytoplasm"/>
    <property type="evidence" value="ECO:0007669"/>
    <property type="project" value="UniProtKB-SubCell"/>
</dbReference>
<dbReference type="GO" id="GO:0006606">
    <property type="term" value="P:protein import into nucleus"/>
    <property type="evidence" value="ECO:0007669"/>
    <property type="project" value="InterPro"/>
</dbReference>
<evidence type="ECO:0008006" key="10">
    <source>
        <dbReference type="Google" id="ProtNLM"/>
    </source>
</evidence>
<evidence type="ECO:0000313" key="9">
    <source>
        <dbReference type="Proteomes" id="UP000821853"/>
    </source>
</evidence>
<proteinExistence type="predicted"/>
<evidence type="ECO:0000256" key="2">
    <source>
        <dbReference type="ARBA" id="ARBA00022448"/>
    </source>
</evidence>
<keyword evidence="9" id="KW-1185">Reference proteome</keyword>
<dbReference type="OrthoDB" id="543373at2759"/>
<gene>
    <name evidence="8" type="ORF">HPB48_008909</name>
</gene>
<evidence type="ECO:0000256" key="3">
    <source>
        <dbReference type="ARBA" id="ARBA00022490"/>
    </source>
</evidence>
<feature type="transmembrane region" description="Helical" evidence="7">
    <location>
        <begin position="1095"/>
        <end position="1118"/>
    </location>
</feature>
<feature type="compositionally biased region" description="Low complexity" evidence="6">
    <location>
        <begin position="149"/>
        <end position="163"/>
    </location>
</feature>
<dbReference type="SUPFAM" id="SSF48371">
    <property type="entry name" value="ARM repeat"/>
    <property type="match status" value="2"/>
</dbReference>
<keyword evidence="4" id="KW-0677">Repeat</keyword>
<dbReference type="AlphaFoldDB" id="A0A9J6FT51"/>
<feature type="transmembrane region" description="Helical" evidence="7">
    <location>
        <begin position="1227"/>
        <end position="1248"/>
    </location>
</feature>
<evidence type="ECO:0000256" key="4">
    <source>
        <dbReference type="ARBA" id="ARBA00022737"/>
    </source>
</evidence>
<evidence type="ECO:0000313" key="8">
    <source>
        <dbReference type="EMBL" id="KAH9365457.1"/>
    </source>
</evidence>
<dbReference type="VEuPathDB" id="VectorBase:HLOH_053685"/>
<feature type="region of interest" description="Disordered" evidence="6">
    <location>
        <begin position="1"/>
        <end position="26"/>
    </location>
</feature>
<keyword evidence="2" id="KW-0813">Transport</keyword>
<comment type="caution">
    <text evidence="8">The sequence shown here is derived from an EMBL/GenBank/DDBJ whole genome shotgun (WGS) entry which is preliminary data.</text>
</comment>
<dbReference type="InterPro" id="IPR016024">
    <property type="entry name" value="ARM-type_fold"/>
</dbReference>
<dbReference type="EMBL" id="JABSTR010000003">
    <property type="protein sequence ID" value="KAH9365457.1"/>
    <property type="molecule type" value="Genomic_DNA"/>
</dbReference>
<sequence length="1260" mass="138592">MADSEENADAEEPPSPHVKDEKADRGPLFLALNYDIKEIYVEPQHRGPQDSDAPASLRDLAALFVKKLLVEHFKALRRKPPSPKEKPRRPPRSYLELLGPFIELEEAAEAEIYECLRVATTRLPFREAALKVLPEASEPIPSEAAGPLGESQGSQEQSPQSEEVASEHAYCSHRSDNQDAGDFRQASSPPDTVSSPPCSERPREEPPTPSSGTTAEAGFHYPKHPLDELVDLCYLVIGNREAPSSLHRKYLQALMTVAECPPSTTHVLDAKRLSQLAARLVEFIALGIDPTATRENQASENSLIATEALLSLIHNVKGTQLVPAVAGRICTLIQNQDCRRRCGALAVFNELCQEEPMPQNRVSVNCAKVLVGNCLRCVLQCLKDRDNTVRGMAITAVEQASLHIAPEYAQNSHRKIVPELLGILTKRSQADVIAVAATMLRQIFVACTPDVVVTYYMGAVLCKLDKLCEESAPFPPPYVALAEHVLQIVALMSDLAQDNFLCVYDDAISLLKKLITSFDNTNKARLWWLALYCVARIGIAVGTNQFLADVPLVKGSVVILLAGNWYHNDDYILGKAMSIALMVSRALDYQCEDFMGYVLPSVFHLFSQHNTTLVTFHVRACALLETYSWHAHRSFMPYANDALHHLLPLLVDPAQSVRTSAAECLPRMLACSATCGVVCATNRWLTAHSALTAAIEQENNISALLSQVCALEQMLHLVWLPCILAEDVGVTASALDKCFEFYFRWNCVADIDGVSAEKLQFGAKEGTKENDMHRSLLQELADIMCTLITQLKDRFFSCLDRLVPLVSKMLTKPRPWTEHLYGLQIFGDVLSLGPAGSVRYSTYYLPEIFQRLESSIAPVRAAAARAVATIADVGGSTFTAQCIGSVPCLAAAIADPESHFPEDSFSTDLSLVAMAVVFERYWERIQGVTNMDELFQRFLSWLPVLEGRNTERPLQFLCSLVEKNDAVAMANAASIAHVLADARAKNHVDEGSTLGKRVAACLRRQTQTVLKALSETLSGGQRQAMQGFTRPPRKIFVIDTRSDSGLQKPDQQTSALQQLRPILFSLYVLGLYSCKQEDTEEDVPWFQHVSPWTCVVLALLCAYVMASVASCVSGLFWVSAFSFLKTASALLSSLALIMKEGALCQLIWRLNELPSSSGAKLRRTAAAMVACVWAFVLLRTSVQCVMLFEESPEELSMQAASAWFGVDGQLPASVLLPLSLVDTALRGALVDGSLLTSIALYLALTIALRHRTVDIFTRPS</sequence>
<dbReference type="InterPro" id="IPR040122">
    <property type="entry name" value="Importin_beta"/>
</dbReference>
<evidence type="ECO:0000256" key="6">
    <source>
        <dbReference type="SAM" id="MobiDB-lite"/>
    </source>
</evidence>
<dbReference type="Gene3D" id="1.25.10.10">
    <property type="entry name" value="Leucine-rich Repeat Variant"/>
    <property type="match status" value="1"/>
</dbReference>
<evidence type="ECO:0000256" key="1">
    <source>
        <dbReference type="ARBA" id="ARBA00004496"/>
    </source>
</evidence>